<evidence type="ECO:0000313" key="1">
    <source>
        <dbReference type="EMBL" id="MDC0666281.1"/>
    </source>
</evidence>
<evidence type="ECO:0000313" key="2">
    <source>
        <dbReference type="Proteomes" id="UP001217838"/>
    </source>
</evidence>
<name>A0ABT5AWS8_9BACT</name>
<reference evidence="1 2" key="1">
    <citation type="submission" date="2022-11" db="EMBL/GenBank/DDBJ databases">
        <title>Minimal conservation of predation-associated metabolite biosynthetic gene clusters underscores biosynthetic potential of Myxococcota including descriptions for ten novel species: Archangium lansinium sp. nov., Myxococcus landrumus sp. nov., Nannocystis bai.</title>
        <authorList>
            <person name="Ahearne A."/>
            <person name="Stevens C."/>
            <person name="Dowd S."/>
        </authorList>
    </citation>
    <scope>NUCLEOTIDE SEQUENCE [LARGE SCALE GENOMIC DNA]</scope>
    <source>
        <strain evidence="1 2">NCELM</strain>
    </source>
</reference>
<organism evidence="1 2">
    <name type="scientific">Nannocystis radixulma</name>
    <dbReference type="NCBI Taxonomy" id="2995305"/>
    <lineage>
        <taxon>Bacteria</taxon>
        <taxon>Pseudomonadati</taxon>
        <taxon>Myxococcota</taxon>
        <taxon>Polyangia</taxon>
        <taxon>Nannocystales</taxon>
        <taxon>Nannocystaceae</taxon>
        <taxon>Nannocystis</taxon>
    </lineage>
</organism>
<dbReference type="EMBL" id="JAQNDN010000001">
    <property type="protein sequence ID" value="MDC0666281.1"/>
    <property type="molecule type" value="Genomic_DNA"/>
</dbReference>
<accession>A0ABT5AWS8</accession>
<keyword evidence="2" id="KW-1185">Reference proteome</keyword>
<dbReference type="RefSeq" id="WP_271993773.1">
    <property type="nucleotide sequence ID" value="NZ_JAQNDN010000001.1"/>
</dbReference>
<protein>
    <submittedName>
        <fullName evidence="1">Uncharacterized protein</fullName>
    </submittedName>
</protein>
<proteinExistence type="predicted"/>
<sequence length="200" mass="21748">MDAPGPFFILVRDGAVPIELLAPLLQRLPPEQYVKRGKETYDSRRWPLARDAALARVVVQRFDEPEIGQALAEAEAAAGDAERLRRRMRLAAARLDAASGTEPSRFMQQWPDATADDLAVLSEPSWSWRVAAIVTNLYAAYHAAAEGLHAAHVDRGVPGTSAEAVVNLTCQALIEGRIELEELIDAAMQLVVGDEPNSAV</sequence>
<dbReference type="Proteomes" id="UP001217838">
    <property type="component" value="Unassembled WGS sequence"/>
</dbReference>
<comment type="caution">
    <text evidence="1">The sequence shown here is derived from an EMBL/GenBank/DDBJ whole genome shotgun (WGS) entry which is preliminary data.</text>
</comment>
<gene>
    <name evidence="1" type="ORF">POL58_00970</name>
</gene>